<dbReference type="InterPro" id="IPR000873">
    <property type="entry name" value="AMP-dep_synth/lig_dom"/>
</dbReference>
<keyword evidence="1" id="KW-1133">Transmembrane helix</keyword>
<reference evidence="4" key="1">
    <citation type="journal article" date="2020" name="mSystems">
        <title>Genome- and Community-Level Interaction Insights into Carbon Utilization and Element Cycling Functions of Hydrothermarchaeota in Hydrothermal Sediment.</title>
        <authorList>
            <person name="Zhou Z."/>
            <person name="Liu Y."/>
            <person name="Xu W."/>
            <person name="Pan J."/>
            <person name="Luo Z.H."/>
            <person name="Li M."/>
        </authorList>
    </citation>
    <scope>NUCLEOTIDE SEQUENCE [LARGE SCALE GENOMIC DNA]</scope>
    <source>
        <strain evidence="4">SpSt-1056</strain>
    </source>
</reference>
<organism evidence="4">
    <name type="scientific">Caldiarchaeum subterraneum</name>
    <dbReference type="NCBI Taxonomy" id="311458"/>
    <lineage>
        <taxon>Archaea</taxon>
        <taxon>Nitrososphaerota</taxon>
        <taxon>Candidatus Caldarchaeales</taxon>
        <taxon>Candidatus Caldarchaeaceae</taxon>
        <taxon>Candidatus Caldarchaeum</taxon>
    </lineage>
</organism>
<protein>
    <submittedName>
        <fullName evidence="4">Phenylacetate--CoA ligase family protein</fullName>
    </submittedName>
</protein>
<dbReference type="InterPro" id="IPR045851">
    <property type="entry name" value="AMP-bd_C_sf"/>
</dbReference>
<evidence type="ECO:0000259" key="2">
    <source>
        <dbReference type="Pfam" id="PF00501"/>
    </source>
</evidence>
<evidence type="ECO:0000313" key="4">
    <source>
        <dbReference type="EMBL" id="HHK67584.1"/>
    </source>
</evidence>
<dbReference type="EMBL" id="DRWN01000004">
    <property type="protein sequence ID" value="HHK67584.1"/>
    <property type="molecule type" value="Genomic_DNA"/>
</dbReference>
<accession>A0A7C5L9J9</accession>
<dbReference type="Pfam" id="PF00501">
    <property type="entry name" value="AMP-binding"/>
    <property type="match status" value="1"/>
</dbReference>
<feature type="domain" description="AMP-dependent ligase C-terminal" evidence="3">
    <location>
        <begin position="354"/>
        <end position="453"/>
    </location>
</feature>
<keyword evidence="1" id="KW-0472">Membrane</keyword>
<evidence type="ECO:0000256" key="1">
    <source>
        <dbReference type="SAM" id="Phobius"/>
    </source>
</evidence>
<sequence length="468" mass="53087">MFPENSSKYWSRDLETMNHVDRAELILKRLRHLLKYAYQNSLYYHKLFEEIKIDIDSIRNLEDFSTKVPVTTKAIIRREQHEHPPFGRIICGSDIAFIMASSGTTGKPTYIPFSKQELDRFAEHHARIMWSFGIRPRMGILIAAMFTMYAGAWGVFLGSNRLDLKIHPVGAGSPGATANAVRTAQDLKPEVLYGTPSFILHLIEQVQKIGLNPPKDLGFKIVFGSGEPGFSLQPIKKKIKSCLGEDVKVIDTGSMVEAMPWMTNAECEFESGMHLWQDIVYTELVDTQDMSLVSFGEEGVLTYTSLDRITYPLIRYYSGDVSYWVDDPCGCGRTYPRLPKGIYGRIDDMIVIKGVKTWPSVIQEILEKSPYYNGEFRIVLGEKESREYLKLVVEITEESMKMIQRDGSASDKIVEDLRRAIKNGLGVSAEIELAKPFSLERALHKSKRVIDERTISSELAKLRLHGDG</sequence>
<keyword evidence="4" id="KW-0436">Ligase</keyword>
<feature type="transmembrane region" description="Helical" evidence="1">
    <location>
        <begin position="138"/>
        <end position="158"/>
    </location>
</feature>
<dbReference type="InterPro" id="IPR042099">
    <property type="entry name" value="ANL_N_sf"/>
</dbReference>
<comment type="caution">
    <text evidence="4">The sequence shown here is derived from an EMBL/GenBank/DDBJ whole genome shotgun (WGS) entry which is preliminary data.</text>
</comment>
<feature type="domain" description="AMP-dependent synthetase/ligase" evidence="2">
    <location>
        <begin position="83"/>
        <end position="302"/>
    </location>
</feature>
<dbReference type="InterPro" id="IPR028154">
    <property type="entry name" value="AMP-dep_Lig_C"/>
</dbReference>
<dbReference type="GO" id="GO:0016874">
    <property type="term" value="F:ligase activity"/>
    <property type="evidence" value="ECO:0007669"/>
    <property type="project" value="UniProtKB-KW"/>
</dbReference>
<evidence type="ECO:0000259" key="3">
    <source>
        <dbReference type="Pfam" id="PF14535"/>
    </source>
</evidence>
<keyword evidence="1" id="KW-0812">Transmembrane</keyword>
<dbReference type="PANTHER" id="PTHR43845">
    <property type="entry name" value="BLR5969 PROTEIN"/>
    <property type="match status" value="1"/>
</dbReference>
<name>A0A7C5L9J9_CALS0</name>
<dbReference type="PANTHER" id="PTHR43845:SF1">
    <property type="entry name" value="BLR5969 PROTEIN"/>
    <property type="match status" value="1"/>
</dbReference>
<proteinExistence type="predicted"/>
<gene>
    <name evidence="4" type="ORF">ENM11_00295</name>
</gene>
<dbReference type="Pfam" id="PF14535">
    <property type="entry name" value="AMP-binding_C_2"/>
    <property type="match status" value="1"/>
</dbReference>
<dbReference type="Gene3D" id="3.30.300.30">
    <property type="match status" value="1"/>
</dbReference>
<dbReference type="AlphaFoldDB" id="A0A7C5L9J9"/>
<dbReference type="SUPFAM" id="SSF56801">
    <property type="entry name" value="Acetyl-CoA synthetase-like"/>
    <property type="match status" value="1"/>
</dbReference>
<dbReference type="Gene3D" id="3.40.50.12780">
    <property type="entry name" value="N-terminal domain of ligase-like"/>
    <property type="match status" value="1"/>
</dbReference>